<keyword evidence="1" id="KW-0732">Signal</keyword>
<evidence type="ECO:0000313" key="2">
    <source>
        <dbReference type="EMBL" id="GJN89256.1"/>
    </source>
</evidence>
<evidence type="ECO:0000256" key="1">
    <source>
        <dbReference type="SAM" id="SignalP"/>
    </source>
</evidence>
<evidence type="ECO:0000313" key="3">
    <source>
        <dbReference type="Proteomes" id="UP001342314"/>
    </source>
</evidence>
<proteinExistence type="predicted"/>
<feature type="chain" id="PRO_5043573911" description="F-box domain-containing protein" evidence="1">
    <location>
        <begin position="18"/>
        <end position="363"/>
    </location>
</feature>
<dbReference type="AlphaFoldDB" id="A0AAV5GA45"/>
<accession>A0AAV5GA45</accession>
<evidence type="ECO:0008006" key="4">
    <source>
        <dbReference type="Google" id="ProtNLM"/>
    </source>
</evidence>
<protein>
    <recommendedName>
        <fullName evidence="4">F-box domain-containing protein</fullName>
    </recommendedName>
</protein>
<gene>
    <name evidence="2" type="ORF">Rhopal_002235-T1</name>
</gene>
<feature type="signal peptide" evidence="1">
    <location>
        <begin position="1"/>
        <end position="17"/>
    </location>
</feature>
<comment type="caution">
    <text evidence="2">The sequence shown here is derived from an EMBL/GenBank/DDBJ whole genome shotgun (WGS) entry which is preliminary data.</text>
</comment>
<name>A0AAV5GA45_9BASI</name>
<keyword evidence="3" id="KW-1185">Reference proteome</keyword>
<dbReference type="Proteomes" id="UP001342314">
    <property type="component" value="Unassembled WGS sequence"/>
</dbReference>
<reference evidence="2 3" key="1">
    <citation type="submission" date="2021-12" db="EMBL/GenBank/DDBJ databases">
        <title>High titer production of polyol ester of fatty acids by Rhodotorula paludigena BS15 towards product separation-free biomass refinery.</title>
        <authorList>
            <person name="Mano J."/>
            <person name="Ono H."/>
            <person name="Tanaka T."/>
            <person name="Naito K."/>
            <person name="Sushida H."/>
            <person name="Ike M."/>
            <person name="Tokuyasu K."/>
            <person name="Kitaoka M."/>
        </authorList>
    </citation>
    <scope>NUCLEOTIDE SEQUENCE [LARGE SCALE GENOMIC DNA]</scope>
    <source>
        <strain evidence="2 3">BS15</strain>
    </source>
</reference>
<organism evidence="2 3">
    <name type="scientific">Rhodotorula paludigena</name>
    <dbReference type="NCBI Taxonomy" id="86838"/>
    <lineage>
        <taxon>Eukaryota</taxon>
        <taxon>Fungi</taxon>
        <taxon>Dikarya</taxon>
        <taxon>Basidiomycota</taxon>
        <taxon>Pucciniomycotina</taxon>
        <taxon>Microbotryomycetes</taxon>
        <taxon>Sporidiobolales</taxon>
        <taxon>Sporidiobolaceae</taxon>
        <taxon>Rhodotorula</taxon>
    </lineage>
</organism>
<dbReference type="EMBL" id="BQKY01000004">
    <property type="protein sequence ID" value="GJN89256.1"/>
    <property type="molecule type" value="Genomic_DNA"/>
</dbReference>
<sequence length="363" mass="40309">MRRLAALFSCLCSTALESPTPSPIELEDPDHWVKLPNEILIRIFHLAVEGATPTERASFGLNVMLLAKKWRAVGLQIVYGPIPTFVHARSFCSFYRQTKECREYAQSVTRMRIVESAMYKSCKTGYPYHLTRLRHVCLQRWLIHFPIDWDFNGGHPQAILNPGVLPALRDLTTYAIRAQADRAEKIAAGLSALAPQLTSLSILDFTSSPWSEDCLRRCHNLASLRVCLASYPQIDASQVSRWWTVLNASAASLERLSLLDVCGLASGNLCPFVHFVQALVSSLHPLASDSLVLPHGLPALRRIHVDTTHGTAVVGFQRVRPGDVGIWATLAGALQNDCGVRLTYGSEQHSAWIEHACNAHWVV</sequence>